<evidence type="ECO:0000313" key="5">
    <source>
        <dbReference type="Proteomes" id="UP000033163"/>
    </source>
</evidence>
<dbReference type="PANTHER" id="PTHR46825:SF9">
    <property type="entry name" value="BETA-LACTAMASE-RELATED DOMAIN-CONTAINING PROTEIN"/>
    <property type="match status" value="1"/>
</dbReference>
<name>A0A0E3WG68_9BACL</name>
<dbReference type="EMBL" id="LN831776">
    <property type="protein sequence ID" value="CQR51968.1"/>
    <property type="molecule type" value="Genomic_DNA"/>
</dbReference>
<evidence type="ECO:0000256" key="1">
    <source>
        <dbReference type="SAM" id="Phobius"/>
    </source>
</evidence>
<dbReference type="InterPro" id="IPR012338">
    <property type="entry name" value="Beta-lactam/transpept-like"/>
</dbReference>
<dbReference type="PANTHER" id="PTHR46825">
    <property type="entry name" value="D-ALANYL-D-ALANINE-CARBOXYPEPTIDASE/ENDOPEPTIDASE AMPH"/>
    <property type="match status" value="1"/>
</dbReference>
<accession>A0A0E3WG68</accession>
<feature type="domain" description="Beta-lactamase-related" evidence="3">
    <location>
        <begin position="47"/>
        <end position="357"/>
    </location>
</feature>
<keyword evidence="1" id="KW-0812">Transmembrane</keyword>
<dbReference type="HOGENOM" id="CLU_020027_4_0_9"/>
<dbReference type="Gene3D" id="3.40.710.10">
    <property type="entry name" value="DD-peptidase/beta-lactamase superfamily"/>
    <property type="match status" value="1"/>
</dbReference>
<keyword evidence="2" id="KW-0732">Signal</keyword>
<feature type="transmembrane region" description="Helical" evidence="1">
    <location>
        <begin position="425"/>
        <end position="448"/>
    </location>
</feature>
<evidence type="ECO:0000256" key="2">
    <source>
        <dbReference type="SAM" id="SignalP"/>
    </source>
</evidence>
<dbReference type="InterPro" id="IPR050491">
    <property type="entry name" value="AmpC-like"/>
</dbReference>
<sequence>MKGTTCTKIQTLMIILLMVAGSVLPLLQPGTAHAEAAPHAVDTARIDTFVESMLEKLDFPGMAVGIVKGDQIIYTQGYGHSGPDGQPVTPQTPFILGSSSKSFTALAIMQLVEQGKIDLNAPVQRYLPEFELEDKDASKTILVRHLLNHSSGISTFHGRTAFTNTASTIDELIHGLKNTPLTEPVGSQYQYSNANYDLLGGIIQAVSGESYAEYIQDHVYSPLDMKNSYTSTPEAKKHGLATGYKSIFGFMAPFEQPDNPSMLASAYLISSAEDMSHYLVAQLNGGKFHDISVAATESVAQMHQPAIKDPATGGEYGMGWEIVHGVVQHAGDVESFHADMKLDGDIGVVVLMNAHDYAVRAFKLGMVADGILAIMHGREPVDDAGSITGTYILIDVISAAVMIMLGVSVFNLIKRKKSFRHTPLRIILFAFCLVLFNAVLPIAVLYGFSHTFAPWSVVFSFLPGLGHLAFVLSILSLVIGAAKLIVLMHNLRLHRMKESGNTM</sequence>
<dbReference type="Proteomes" id="UP000033163">
    <property type="component" value="Chromosome I"/>
</dbReference>
<feature type="chain" id="PRO_5002414820" description="Beta-lactamase-related domain-containing protein" evidence="2">
    <location>
        <begin position="35"/>
        <end position="503"/>
    </location>
</feature>
<proteinExistence type="predicted"/>
<feature type="signal peptide" evidence="2">
    <location>
        <begin position="1"/>
        <end position="34"/>
    </location>
</feature>
<dbReference type="AlphaFoldDB" id="A0A0E3WG68"/>
<evidence type="ECO:0000259" key="3">
    <source>
        <dbReference type="Pfam" id="PF00144"/>
    </source>
</evidence>
<reference evidence="5" key="1">
    <citation type="submission" date="2015-03" db="EMBL/GenBank/DDBJ databases">
        <authorList>
            <person name="Wibberg D."/>
        </authorList>
    </citation>
    <scope>NUCLEOTIDE SEQUENCE [LARGE SCALE GENOMIC DNA]</scope>
</reference>
<organism evidence="4 5">
    <name type="scientific">Paenibacillus riograndensis SBR5</name>
    <dbReference type="NCBI Taxonomy" id="1073571"/>
    <lineage>
        <taxon>Bacteria</taxon>
        <taxon>Bacillati</taxon>
        <taxon>Bacillota</taxon>
        <taxon>Bacilli</taxon>
        <taxon>Bacillales</taxon>
        <taxon>Paenibacillaceae</taxon>
        <taxon>Paenibacillus</taxon>
        <taxon>Paenibacillus sonchi group</taxon>
    </lineage>
</organism>
<keyword evidence="1" id="KW-0472">Membrane</keyword>
<dbReference type="RefSeq" id="WP_020426901.1">
    <property type="nucleotide sequence ID" value="NZ_AGBD01000255.1"/>
</dbReference>
<protein>
    <recommendedName>
        <fullName evidence="3">Beta-lactamase-related domain-containing protein</fullName>
    </recommendedName>
</protein>
<dbReference type="KEGG" id="pri:PRIO_0575"/>
<keyword evidence="1" id="KW-1133">Transmembrane helix</keyword>
<dbReference type="PATRIC" id="fig|1073571.4.peg.587"/>
<dbReference type="Pfam" id="PF00144">
    <property type="entry name" value="Beta-lactamase"/>
    <property type="match status" value="1"/>
</dbReference>
<evidence type="ECO:0000313" key="4">
    <source>
        <dbReference type="EMBL" id="CQR51968.1"/>
    </source>
</evidence>
<dbReference type="SUPFAM" id="SSF56601">
    <property type="entry name" value="beta-lactamase/transpeptidase-like"/>
    <property type="match status" value="1"/>
</dbReference>
<feature type="transmembrane region" description="Helical" evidence="1">
    <location>
        <begin position="468"/>
        <end position="487"/>
    </location>
</feature>
<dbReference type="InterPro" id="IPR001466">
    <property type="entry name" value="Beta-lactam-related"/>
</dbReference>
<dbReference type="STRING" id="483937.AMQ84_27655"/>
<feature type="transmembrane region" description="Helical" evidence="1">
    <location>
        <begin position="391"/>
        <end position="413"/>
    </location>
</feature>
<gene>
    <name evidence="4" type="ORF">PRIO_0575</name>
</gene>